<comment type="caution">
    <text evidence="4">The sequence shown here is derived from an EMBL/GenBank/DDBJ whole genome shotgun (WGS) entry which is preliminary data.</text>
</comment>
<evidence type="ECO:0000313" key="4">
    <source>
        <dbReference type="EMBL" id="MDK7243658.1"/>
    </source>
</evidence>
<dbReference type="PANTHER" id="PTHR22604">
    <property type="entry name" value="OXIDOREDUCTASES"/>
    <property type="match status" value="1"/>
</dbReference>
<dbReference type="PANTHER" id="PTHR22604:SF105">
    <property type="entry name" value="TRANS-1,2-DIHYDROBENZENE-1,2-DIOL DEHYDROGENASE"/>
    <property type="match status" value="1"/>
</dbReference>
<dbReference type="Gene3D" id="3.40.50.720">
    <property type="entry name" value="NAD(P)-binding Rossmann-like Domain"/>
    <property type="match status" value="1"/>
</dbReference>
<feature type="non-terminal residue" evidence="4">
    <location>
        <position position="73"/>
    </location>
</feature>
<dbReference type="InterPro" id="IPR036291">
    <property type="entry name" value="NAD(P)-bd_dom_sf"/>
</dbReference>
<dbReference type="Pfam" id="PF01408">
    <property type="entry name" value="GFO_IDH_MocA"/>
    <property type="match status" value="1"/>
</dbReference>
<reference evidence="4" key="1">
    <citation type="submission" date="2023-05" db="EMBL/GenBank/DDBJ databases">
        <title>Cataloging the Phylogenetic Diversity of Human Bladder Bacteria.</title>
        <authorList>
            <person name="Du J."/>
        </authorList>
    </citation>
    <scope>NUCLEOTIDE SEQUENCE</scope>
    <source>
        <strain evidence="4">UMB1050</strain>
    </source>
</reference>
<evidence type="ECO:0000259" key="3">
    <source>
        <dbReference type="Pfam" id="PF01408"/>
    </source>
</evidence>
<proteinExistence type="inferred from homology"/>
<dbReference type="EMBL" id="JASOPA010000165">
    <property type="protein sequence ID" value="MDK7243658.1"/>
    <property type="molecule type" value="Genomic_DNA"/>
</dbReference>
<organism evidence="4 5">
    <name type="scientific">Neisseria subflava</name>
    <dbReference type="NCBI Taxonomy" id="28449"/>
    <lineage>
        <taxon>Bacteria</taxon>
        <taxon>Pseudomonadati</taxon>
        <taxon>Pseudomonadota</taxon>
        <taxon>Betaproteobacteria</taxon>
        <taxon>Neisseriales</taxon>
        <taxon>Neisseriaceae</taxon>
        <taxon>Neisseria</taxon>
    </lineage>
</organism>
<comment type="similarity">
    <text evidence="1">Belongs to the Gfo/Idh/MocA family.</text>
</comment>
<dbReference type="AlphaFoldDB" id="A0AAW6YCH1"/>
<keyword evidence="2" id="KW-0560">Oxidoreductase</keyword>
<evidence type="ECO:0000313" key="5">
    <source>
        <dbReference type="Proteomes" id="UP001236303"/>
    </source>
</evidence>
<gene>
    <name evidence="4" type="ORF">QP451_11680</name>
</gene>
<dbReference type="GO" id="GO:0016491">
    <property type="term" value="F:oxidoreductase activity"/>
    <property type="evidence" value="ECO:0007669"/>
    <property type="project" value="UniProtKB-KW"/>
</dbReference>
<evidence type="ECO:0000256" key="2">
    <source>
        <dbReference type="ARBA" id="ARBA00023002"/>
    </source>
</evidence>
<sequence>MEKKVRYNWATLGTGVIANELAQALEKLGGKLYSVANRTYQKGLEFAQKYGIEKVYDQIDDVFSDENVDIIYI</sequence>
<accession>A0AAW6YCH1</accession>
<evidence type="ECO:0000256" key="1">
    <source>
        <dbReference type="ARBA" id="ARBA00010928"/>
    </source>
</evidence>
<dbReference type="InterPro" id="IPR000683">
    <property type="entry name" value="Gfo/Idh/MocA-like_OxRdtase_N"/>
</dbReference>
<dbReference type="GO" id="GO:0000166">
    <property type="term" value="F:nucleotide binding"/>
    <property type="evidence" value="ECO:0007669"/>
    <property type="project" value="InterPro"/>
</dbReference>
<feature type="domain" description="Gfo/Idh/MocA-like oxidoreductase N-terminal" evidence="3">
    <location>
        <begin position="8"/>
        <end position="73"/>
    </location>
</feature>
<name>A0AAW6YCH1_NEISU</name>
<dbReference type="InterPro" id="IPR050984">
    <property type="entry name" value="Gfo/Idh/MocA_domain"/>
</dbReference>
<dbReference type="Proteomes" id="UP001236303">
    <property type="component" value="Unassembled WGS sequence"/>
</dbReference>
<protein>
    <submittedName>
        <fullName evidence="4">Gfo/Idh/MocA family oxidoreductase</fullName>
    </submittedName>
</protein>
<dbReference type="SUPFAM" id="SSF51735">
    <property type="entry name" value="NAD(P)-binding Rossmann-fold domains"/>
    <property type="match status" value="1"/>
</dbReference>